<proteinExistence type="predicted"/>
<evidence type="ECO:0000313" key="3">
    <source>
        <dbReference type="Proteomes" id="UP000245506"/>
    </source>
</evidence>
<protein>
    <submittedName>
        <fullName evidence="2">Uncharacterized protein</fullName>
    </submittedName>
</protein>
<reference evidence="2 3" key="1">
    <citation type="submission" date="2018-05" db="EMBL/GenBank/DDBJ databases">
        <title>Leucothrix arctica sp. nov., isolated from Arctic seawater.</title>
        <authorList>
            <person name="Choi A."/>
            <person name="Baek K."/>
        </authorList>
    </citation>
    <scope>NUCLEOTIDE SEQUENCE [LARGE SCALE GENOMIC DNA]</scope>
    <source>
        <strain evidence="2 3">IMCC9719</strain>
    </source>
</reference>
<sequence length="155" mass="17535">MHVYGLRDQKLPPNILMQASVEKETQSIHDIMEQLSRHLMSCHTGTFLIATNDNHSCRMSLTAGRVTHCSFGRTHGDEALQKITKISAGNCSFVKNARYPFKERSEVKKKHGVDQLIATLNQSSHGKSESSRKHKLPSGLTDRQMEVLFGKFHFE</sequence>
<name>A0A317CG01_9GAMM</name>
<dbReference type="EMBL" id="QGKL01000021">
    <property type="protein sequence ID" value="PWQ97269.1"/>
    <property type="molecule type" value="Genomic_DNA"/>
</dbReference>
<feature type="region of interest" description="Disordered" evidence="1">
    <location>
        <begin position="120"/>
        <end position="139"/>
    </location>
</feature>
<comment type="caution">
    <text evidence="2">The sequence shown here is derived from an EMBL/GenBank/DDBJ whole genome shotgun (WGS) entry which is preliminary data.</text>
</comment>
<evidence type="ECO:0000313" key="2">
    <source>
        <dbReference type="EMBL" id="PWQ97269.1"/>
    </source>
</evidence>
<dbReference type="AlphaFoldDB" id="A0A317CG01"/>
<gene>
    <name evidence="2" type="ORF">DKT75_06945</name>
</gene>
<dbReference type="Proteomes" id="UP000245506">
    <property type="component" value="Unassembled WGS sequence"/>
</dbReference>
<evidence type="ECO:0000256" key="1">
    <source>
        <dbReference type="SAM" id="MobiDB-lite"/>
    </source>
</evidence>
<accession>A0A317CG01</accession>
<keyword evidence="3" id="KW-1185">Reference proteome</keyword>
<organism evidence="2 3">
    <name type="scientific">Leucothrix arctica</name>
    <dbReference type="NCBI Taxonomy" id="1481894"/>
    <lineage>
        <taxon>Bacteria</taxon>
        <taxon>Pseudomonadati</taxon>
        <taxon>Pseudomonadota</taxon>
        <taxon>Gammaproteobacteria</taxon>
        <taxon>Thiotrichales</taxon>
        <taxon>Thiotrichaceae</taxon>
        <taxon>Leucothrix</taxon>
    </lineage>
</organism>